<dbReference type="Proteomes" id="UP000069940">
    <property type="component" value="Unassembled WGS sequence"/>
</dbReference>
<name>A0ABM1YKQ5_AEDAL</name>
<dbReference type="InterPro" id="IPR036034">
    <property type="entry name" value="PDZ_sf"/>
</dbReference>
<protein>
    <recommendedName>
        <fullName evidence="6">Serine protease HTRA2, mitochondrial</fullName>
        <ecNumber evidence="5">3.4.21.108</ecNumber>
    </recommendedName>
    <alternativeName>
        <fullName evidence="13">High temperature requirement protein A2</fullName>
    </alternativeName>
</protein>
<proteinExistence type="inferred from homology"/>
<reference evidence="18" key="1">
    <citation type="journal article" date="2015" name="Proc. Natl. Acad. Sci. U.S.A.">
        <title>Genome sequence of the Asian Tiger mosquito, Aedes albopictus, reveals insights into its biology, genetics, and evolution.</title>
        <authorList>
            <person name="Chen X.G."/>
            <person name="Jiang X."/>
            <person name="Gu J."/>
            <person name="Xu M."/>
            <person name="Wu Y."/>
            <person name="Deng Y."/>
            <person name="Zhang C."/>
            <person name="Bonizzoni M."/>
            <person name="Dermauw W."/>
            <person name="Vontas J."/>
            <person name="Armbruster P."/>
            <person name="Huang X."/>
            <person name="Yang Y."/>
            <person name="Zhang H."/>
            <person name="He W."/>
            <person name="Peng H."/>
            <person name="Liu Y."/>
            <person name="Wu K."/>
            <person name="Chen J."/>
            <person name="Lirakis M."/>
            <person name="Topalis P."/>
            <person name="Van Leeuwen T."/>
            <person name="Hall A.B."/>
            <person name="Jiang X."/>
            <person name="Thorpe C."/>
            <person name="Mueller R.L."/>
            <person name="Sun C."/>
            <person name="Waterhouse R.M."/>
            <person name="Yan G."/>
            <person name="Tu Z.J."/>
            <person name="Fang X."/>
            <person name="James A.A."/>
        </authorList>
    </citation>
    <scope>NUCLEOTIDE SEQUENCE [LARGE SCALE GENOMIC DNA]</scope>
    <source>
        <strain evidence="18">Foshan</strain>
    </source>
</reference>
<dbReference type="EC" id="3.4.21.108" evidence="5"/>
<evidence type="ECO:0000256" key="3">
    <source>
        <dbReference type="ARBA" id="ARBA00004375"/>
    </source>
</evidence>
<sequence length="448" mass="48359">MQVIRKTLNLHSPGTIFNSFVSRRHQLATARSVAAVTAVASRTISSTGSSRSSSGDREWSRGQCGNKSNSGGRFVGTALTGLIGGFYLRPPAEDEEFQAGGRLRRFSLFPSVAAATKGQDLKGRRAMYNFIADVVDVSAPAVVYIEIKDTRHYDFFSGQPMTVSNGSGFIIEQDGLILTNAHVVISKPNAMVTVKLLDGRTFPGVVEDVDPNSDLATVRIKCNNLPVMKLGKSSDLRSGEWVVALGSPLSLNNTVTAGVVSSTQRASQELGLRGKDINYIQTDAAITFGNSGGPLVNLDGEAIGINSMKVTPGISFAIPIDHAREFLQKGADRRKAKGFSTEKIPVRRYMGITMLTLTPEILRELRQRSHNVPDNVRSGILVWKVILGSPAQVGGLYPGDIITSINGKPVKNSADVYEMLSGKDRVLNITIFRGVEELKVQVTPEDPE</sequence>
<evidence type="ECO:0000256" key="12">
    <source>
        <dbReference type="ARBA" id="ARBA00023145"/>
    </source>
</evidence>
<dbReference type="Pfam" id="PF13365">
    <property type="entry name" value="Trypsin_2"/>
    <property type="match status" value="1"/>
</dbReference>
<evidence type="ECO:0000256" key="8">
    <source>
        <dbReference type="ARBA" id="ARBA00022703"/>
    </source>
</evidence>
<evidence type="ECO:0000256" key="1">
    <source>
        <dbReference type="ARBA" id="ARBA00001760"/>
    </source>
</evidence>
<keyword evidence="12" id="KW-0865">Zymogen</keyword>
<evidence type="ECO:0000256" key="9">
    <source>
        <dbReference type="ARBA" id="ARBA00022801"/>
    </source>
</evidence>
<evidence type="ECO:0000256" key="11">
    <source>
        <dbReference type="ARBA" id="ARBA00022946"/>
    </source>
</evidence>
<evidence type="ECO:0000256" key="4">
    <source>
        <dbReference type="ARBA" id="ARBA00010541"/>
    </source>
</evidence>
<dbReference type="PANTHER" id="PTHR22939:SF129">
    <property type="entry name" value="SERINE PROTEASE HTRA2, MITOCHONDRIAL"/>
    <property type="match status" value="1"/>
</dbReference>
<dbReference type="PROSITE" id="PS50106">
    <property type="entry name" value="PDZ"/>
    <property type="match status" value="1"/>
</dbReference>
<dbReference type="SUPFAM" id="SSF50156">
    <property type="entry name" value="PDZ domain-like"/>
    <property type="match status" value="1"/>
</dbReference>
<dbReference type="InterPro" id="IPR001478">
    <property type="entry name" value="PDZ"/>
</dbReference>
<evidence type="ECO:0000256" key="5">
    <source>
        <dbReference type="ARBA" id="ARBA00013033"/>
    </source>
</evidence>
<dbReference type="PANTHER" id="PTHR22939">
    <property type="entry name" value="SERINE PROTEASE FAMILY S1C HTRA-RELATED"/>
    <property type="match status" value="1"/>
</dbReference>
<dbReference type="InterPro" id="IPR009003">
    <property type="entry name" value="Peptidase_S1_PA"/>
</dbReference>
<evidence type="ECO:0000313" key="17">
    <source>
        <dbReference type="EnsemblMetazoa" id="AALFPA23_010037.P13948"/>
    </source>
</evidence>
<dbReference type="InterPro" id="IPR041489">
    <property type="entry name" value="PDZ_6"/>
</dbReference>
<organism evidence="17 18">
    <name type="scientific">Aedes albopictus</name>
    <name type="common">Asian tiger mosquito</name>
    <name type="synonym">Stegomyia albopicta</name>
    <dbReference type="NCBI Taxonomy" id="7160"/>
    <lineage>
        <taxon>Eukaryota</taxon>
        <taxon>Metazoa</taxon>
        <taxon>Ecdysozoa</taxon>
        <taxon>Arthropoda</taxon>
        <taxon>Hexapoda</taxon>
        <taxon>Insecta</taxon>
        <taxon>Pterygota</taxon>
        <taxon>Neoptera</taxon>
        <taxon>Endopterygota</taxon>
        <taxon>Diptera</taxon>
        <taxon>Nematocera</taxon>
        <taxon>Culicoidea</taxon>
        <taxon>Culicidae</taxon>
        <taxon>Culicinae</taxon>
        <taxon>Aedini</taxon>
        <taxon>Aedes</taxon>
        <taxon>Stegomyia</taxon>
    </lineage>
</organism>
<dbReference type="PRINTS" id="PR00834">
    <property type="entry name" value="PROTEASES2C"/>
</dbReference>
<accession>A0ABM1YKQ5</accession>
<dbReference type="Gene3D" id="2.40.10.120">
    <property type="match status" value="1"/>
</dbReference>
<dbReference type="RefSeq" id="XP_019543364.3">
    <property type="nucleotide sequence ID" value="XM_019687819.3"/>
</dbReference>
<dbReference type="Pfam" id="PF17820">
    <property type="entry name" value="PDZ_6"/>
    <property type="match status" value="1"/>
</dbReference>
<evidence type="ECO:0000256" key="13">
    <source>
        <dbReference type="ARBA" id="ARBA00029644"/>
    </source>
</evidence>
<reference evidence="17" key="2">
    <citation type="submission" date="2025-05" db="UniProtKB">
        <authorList>
            <consortium name="EnsemblMetazoa"/>
        </authorList>
    </citation>
    <scope>IDENTIFICATION</scope>
    <source>
        <strain evidence="17">Foshan</strain>
    </source>
</reference>
<evidence type="ECO:0000256" key="7">
    <source>
        <dbReference type="ARBA" id="ARBA00022670"/>
    </source>
</evidence>
<dbReference type="SMART" id="SM00228">
    <property type="entry name" value="PDZ"/>
    <property type="match status" value="1"/>
</dbReference>
<evidence type="ECO:0000256" key="10">
    <source>
        <dbReference type="ARBA" id="ARBA00022825"/>
    </source>
</evidence>
<keyword evidence="18" id="KW-1185">Reference proteome</keyword>
<keyword evidence="11" id="KW-0809">Transit peptide</keyword>
<dbReference type="GeneID" id="109414079"/>
<dbReference type="Gene3D" id="2.30.42.10">
    <property type="match status" value="1"/>
</dbReference>
<keyword evidence="7" id="KW-0645">Protease</keyword>
<dbReference type="CDD" id="cd06785">
    <property type="entry name" value="cpPDZ_HtrA-like"/>
    <property type="match status" value="1"/>
</dbReference>
<dbReference type="EnsemblMetazoa" id="AALFPA23_010037.R13948">
    <property type="protein sequence ID" value="AALFPA23_010037.P13948"/>
    <property type="gene ID" value="AALFPA23_010037"/>
</dbReference>
<feature type="domain" description="PDZ" evidence="16">
    <location>
        <begin position="379"/>
        <end position="412"/>
    </location>
</feature>
<keyword evidence="10" id="KW-0720">Serine protease</keyword>
<evidence type="ECO:0000256" key="6">
    <source>
        <dbReference type="ARBA" id="ARBA00016929"/>
    </source>
</evidence>
<keyword evidence="9" id="KW-0378">Hydrolase</keyword>
<evidence type="ECO:0000259" key="16">
    <source>
        <dbReference type="PROSITE" id="PS50106"/>
    </source>
</evidence>
<evidence type="ECO:0000256" key="2">
    <source>
        <dbReference type="ARBA" id="ARBA00004304"/>
    </source>
</evidence>
<comment type="similarity">
    <text evidence="4">Belongs to the peptidase S1C family.</text>
</comment>
<feature type="region of interest" description="Disordered" evidence="15">
    <location>
        <begin position="45"/>
        <end position="68"/>
    </location>
</feature>
<comment type="catalytic activity">
    <reaction evidence="1">
        <text>Cleavage of non-polar aliphatic amino-acids at the P1 position, with a preference for Val, Ile and Met. At the P2 and P3 positions, Arg is selected most strongly with a secondary preference for other hydrophilic residues.</text>
        <dbReference type="EC" id="3.4.21.108"/>
    </reaction>
</comment>
<comment type="function">
    <text evidence="14">Serine protease that shows proteolytic activity against a non-specific substrate beta-casein. Promotes or induces cell death either by direct binding to and inhibition of BIRC proteins (also called inhibitor of apoptosis proteins, IAPs), leading to an increase in caspase activity, or by a BIRC inhibition-independent, caspase-independent and serine protease activity-dependent mechanism. Can antagonize antiapoptotic activity of th/Diap1 by directly inducing the degradation of th/Diap1.</text>
</comment>
<comment type="subcellular location">
    <subcellularLocation>
        <location evidence="3">Mitochondrion intermembrane space</location>
        <topology evidence="3">Single-pass membrane protein</topology>
    </subcellularLocation>
    <subcellularLocation>
        <location evidence="2">Mitochondrion membrane</location>
        <topology evidence="2">Single-pass membrane protein</topology>
    </subcellularLocation>
</comment>
<evidence type="ECO:0000256" key="15">
    <source>
        <dbReference type="SAM" id="MobiDB-lite"/>
    </source>
</evidence>
<evidence type="ECO:0000256" key="14">
    <source>
        <dbReference type="ARBA" id="ARBA00035606"/>
    </source>
</evidence>
<evidence type="ECO:0000313" key="18">
    <source>
        <dbReference type="Proteomes" id="UP000069940"/>
    </source>
</evidence>
<dbReference type="SUPFAM" id="SSF50494">
    <property type="entry name" value="Trypsin-like serine proteases"/>
    <property type="match status" value="1"/>
</dbReference>
<dbReference type="InterPro" id="IPR001940">
    <property type="entry name" value="Peptidase_S1C"/>
</dbReference>
<keyword evidence="8" id="KW-0053">Apoptosis</keyword>